<name>A0A9Q4G0H6_SALAG</name>
<accession>A0A9Q4G0H6</accession>
<keyword evidence="7" id="KW-1185">Reference proteome</keyword>
<evidence type="ECO:0000256" key="3">
    <source>
        <dbReference type="ARBA" id="ARBA00023163"/>
    </source>
</evidence>
<dbReference type="RefSeq" id="WP_257822209.1">
    <property type="nucleotide sequence ID" value="NZ_JABXYM010000001.1"/>
</dbReference>
<evidence type="ECO:0000256" key="2">
    <source>
        <dbReference type="ARBA" id="ARBA00023125"/>
    </source>
</evidence>
<dbReference type="InterPro" id="IPR018334">
    <property type="entry name" value="ArsR_HTH"/>
</dbReference>
<keyword evidence="1" id="KW-0805">Transcription regulation</keyword>
<dbReference type="InterPro" id="IPR036390">
    <property type="entry name" value="WH_DNA-bd_sf"/>
</dbReference>
<evidence type="ECO:0000259" key="5">
    <source>
        <dbReference type="PROSITE" id="PS50987"/>
    </source>
</evidence>
<comment type="caution">
    <text evidence="6">The sequence shown here is derived from an EMBL/GenBank/DDBJ whole genome shotgun (WGS) entry which is preliminary data.</text>
</comment>
<dbReference type="InterPro" id="IPR001845">
    <property type="entry name" value="HTH_ArsR_DNA-bd_dom"/>
</dbReference>
<reference evidence="6" key="1">
    <citation type="submission" date="2020-06" db="EMBL/GenBank/DDBJ databases">
        <title>Insight into the genomes of haloalkaliphilic bacilli from Kenyan soda lakes.</title>
        <authorList>
            <person name="Mwirichia R."/>
            <person name="Villamizar G.C."/>
            <person name="Poehlein A."/>
            <person name="Mugweru J."/>
            <person name="Kipnyargis A."/>
            <person name="Kiplimo D."/>
            <person name="Orwa P."/>
            <person name="Daniel R."/>
        </authorList>
    </citation>
    <scope>NUCLEOTIDE SEQUENCE</scope>
    <source>
        <strain evidence="6">B1096_S55</strain>
    </source>
</reference>
<organism evidence="6 7">
    <name type="scientific">Salipaludibacillus agaradhaerens</name>
    <name type="common">Bacillus agaradhaerens</name>
    <dbReference type="NCBI Taxonomy" id="76935"/>
    <lineage>
        <taxon>Bacteria</taxon>
        <taxon>Bacillati</taxon>
        <taxon>Bacillota</taxon>
        <taxon>Bacilli</taxon>
        <taxon>Bacillales</taxon>
        <taxon>Bacillaceae</taxon>
    </lineage>
</organism>
<keyword evidence="3" id="KW-0804">Transcription</keyword>
<dbReference type="PROSITE" id="PS00846">
    <property type="entry name" value="HTH_ARSR_1"/>
    <property type="match status" value="1"/>
</dbReference>
<keyword evidence="4" id="KW-0105">Cadmium resistance</keyword>
<sequence>MKDTCDIYCVDESKVADIKAAIDDTIVQGTSRIFKVLADDTRLKVAYALTIQKELCVCDVAQVIGSSTATASHHLRALKKQGLAQYRKEGKLAYYRLDDEHVIQLIQTAVEHEKEGKADV</sequence>
<keyword evidence="2" id="KW-0238">DNA-binding</keyword>
<dbReference type="PROSITE" id="PS50987">
    <property type="entry name" value="HTH_ARSR_2"/>
    <property type="match status" value="1"/>
</dbReference>
<dbReference type="EMBL" id="JABXYM010000001">
    <property type="protein sequence ID" value="MCR6097834.1"/>
    <property type="molecule type" value="Genomic_DNA"/>
</dbReference>
<dbReference type="Proteomes" id="UP001057753">
    <property type="component" value="Unassembled WGS sequence"/>
</dbReference>
<evidence type="ECO:0000256" key="4">
    <source>
        <dbReference type="ARBA" id="ARBA00043263"/>
    </source>
</evidence>
<dbReference type="InterPro" id="IPR051011">
    <property type="entry name" value="Metal_resp_trans_reg"/>
</dbReference>
<proteinExistence type="predicted"/>
<feature type="domain" description="HTH arsR-type" evidence="5">
    <location>
        <begin position="22"/>
        <end position="117"/>
    </location>
</feature>
<evidence type="ECO:0000313" key="7">
    <source>
        <dbReference type="Proteomes" id="UP001057753"/>
    </source>
</evidence>
<dbReference type="SMART" id="SM00418">
    <property type="entry name" value="HTH_ARSR"/>
    <property type="match status" value="1"/>
</dbReference>
<gene>
    <name evidence="6" type="ORF">HXA33_14955</name>
</gene>
<dbReference type="GO" id="GO:0046686">
    <property type="term" value="P:response to cadmium ion"/>
    <property type="evidence" value="ECO:0007669"/>
    <property type="project" value="UniProtKB-KW"/>
</dbReference>
<dbReference type="PANTHER" id="PTHR43132:SF6">
    <property type="entry name" value="HTH-TYPE TRANSCRIPTIONAL REPRESSOR CZRA"/>
    <property type="match status" value="1"/>
</dbReference>
<dbReference type="InterPro" id="IPR011991">
    <property type="entry name" value="ArsR-like_HTH"/>
</dbReference>
<dbReference type="InterPro" id="IPR036388">
    <property type="entry name" value="WH-like_DNA-bd_sf"/>
</dbReference>
<dbReference type="PRINTS" id="PR00778">
    <property type="entry name" value="HTHARSR"/>
</dbReference>
<evidence type="ECO:0000313" key="6">
    <source>
        <dbReference type="EMBL" id="MCR6097834.1"/>
    </source>
</evidence>
<dbReference type="NCBIfam" id="NF033788">
    <property type="entry name" value="HTH_metalloreg"/>
    <property type="match status" value="1"/>
</dbReference>
<dbReference type="AlphaFoldDB" id="A0A9Q4G0H6"/>
<evidence type="ECO:0000256" key="1">
    <source>
        <dbReference type="ARBA" id="ARBA00023015"/>
    </source>
</evidence>
<dbReference type="Pfam" id="PF01022">
    <property type="entry name" value="HTH_5"/>
    <property type="match status" value="1"/>
</dbReference>
<dbReference type="PANTHER" id="PTHR43132">
    <property type="entry name" value="ARSENICAL RESISTANCE OPERON REPRESSOR ARSR-RELATED"/>
    <property type="match status" value="1"/>
</dbReference>
<dbReference type="CDD" id="cd00090">
    <property type="entry name" value="HTH_ARSR"/>
    <property type="match status" value="1"/>
</dbReference>
<dbReference type="SUPFAM" id="SSF46785">
    <property type="entry name" value="Winged helix' DNA-binding domain"/>
    <property type="match status" value="1"/>
</dbReference>
<dbReference type="Gene3D" id="1.10.10.10">
    <property type="entry name" value="Winged helix-like DNA-binding domain superfamily/Winged helix DNA-binding domain"/>
    <property type="match status" value="1"/>
</dbReference>
<protein>
    <submittedName>
        <fullName evidence="6">Winged helix-turn-helix transcriptional regulator</fullName>
    </submittedName>
</protein>
<dbReference type="GO" id="GO:0003700">
    <property type="term" value="F:DNA-binding transcription factor activity"/>
    <property type="evidence" value="ECO:0007669"/>
    <property type="project" value="InterPro"/>
</dbReference>
<dbReference type="GO" id="GO:0003677">
    <property type="term" value="F:DNA binding"/>
    <property type="evidence" value="ECO:0007669"/>
    <property type="project" value="UniProtKB-KW"/>
</dbReference>